<evidence type="ECO:0008006" key="5">
    <source>
        <dbReference type="Google" id="ProtNLM"/>
    </source>
</evidence>
<evidence type="ECO:0000313" key="3">
    <source>
        <dbReference type="EMBL" id="TVZ00567.1"/>
    </source>
</evidence>
<name>A0A6P2BPI8_9ACTN</name>
<sequence length="204" mass="19535">MHRRILFGIAAWLLGAATATAGSLLAVSLLGQGITGSTGPLLSQVAVNRALARESAEPTATPTASDSGTVGTAGASHPAVPSDSAVPSSAAPSSAVPSSAAQPSDAPASATDSPTAGGTQPGGTVLTSRGGDVVASCQTGGAYLDSWSPAQGFVVGDVYRGPAQTAKVTFDPAAGSGASGVTMLVSCSAGIPSATTHTWGTGDD</sequence>
<comment type="caution">
    <text evidence="3">The sequence shown here is derived from an EMBL/GenBank/DDBJ whole genome shotgun (WGS) entry which is preliminary data.</text>
</comment>
<dbReference type="Proteomes" id="UP000460272">
    <property type="component" value="Unassembled WGS sequence"/>
</dbReference>
<accession>A0A6P2BPI8</accession>
<feature type="region of interest" description="Disordered" evidence="1">
    <location>
        <begin position="53"/>
        <end position="130"/>
    </location>
</feature>
<reference evidence="3 4" key="1">
    <citation type="submission" date="2018-11" db="EMBL/GenBank/DDBJ databases">
        <title>Trebonia kvetii gen.nov., sp.nov., a novel acidophilic actinobacterium, and proposal of the new actinobacterial family Treboniaceae fam. nov.</title>
        <authorList>
            <person name="Rapoport D."/>
            <person name="Sagova-Mareckova M."/>
            <person name="Sedlacek I."/>
            <person name="Provaznik J."/>
            <person name="Kralova S."/>
            <person name="Pavlinic D."/>
            <person name="Benes V."/>
            <person name="Kopecky J."/>
        </authorList>
    </citation>
    <scope>NUCLEOTIDE SEQUENCE [LARGE SCALE GENOMIC DNA]</scope>
    <source>
        <strain evidence="3 4">15Tr583</strain>
    </source>
</reference>
<gene>
    <name evidence="3" type="ORF">EAS64_34840</name>
</gene>
<evidence type="ECO:0000256" key="2">
    <source>
        <dbReference type="SAM" id="SignalP"/>
    </source>
</evidence>
<evidence type="ECO:0000256" key="1">
    <source>
        <dbReference type="SAM" id="MobiDB-lite"/>
    </source>
</evidence>
<proteinExistence type="predicted"/>
<keyword evidence="2" id="KW-0732">Signal</keyword>
<feature type="compositionally biased region" description="Low complexity" evidence="1">
    <location>
        <begin position="75"/>
        <end position="116"/>
    </location>
</feature>
<feature type="compositionally biased region" description="Polar residues" evidence="1">
    <location>
        <begin position="58"/>
        <end position="70"/>
    </location>
</feature>
<feature type="signal peptide" evidence="2">
    <location>
        <begin position="1"/>
        <end position="21"/>
    </location>
</feature>
<protein>
    <recommendedName>
        <fullName evidence="5">Septum formation initiator</fullName>
    </recommendedName>
</protein>
<feature type="chain" id="PRO_5039715269" description="Septum formation initiator" evidence="2">
    <location>
        <begin position="22"/>
        <end position="204"/>
    </location>
</feature>
<keyword evidence="4" id="KW-1185">Reference proteome</keyword>
<dbReference type="AlphaFoldDB" id="A0A6P2BPI8"/>
<evidence type="ECO:0000313" key="4">
    <source>
        <dbReference type="Proteomes" id="UP000460272"/>
    </source>
</evidence>
<dbReference type="EMBL" id="RPFW01000008">
    <property type="protein sequence ID" value="TVZ00567.1"/>
    <property type="molecule type" value="Genomic_DNA"/>
</dbReference>
<dbReference type="OrthoDB" id="3782348at2"/>
<dbReference type="RefSeq" id="WP_145860096.1">
    <property type="nucleotide sequence ID" value="NZ_RPFW01000008.1"/>
</dbReference>
<organism evidence="3 4">
    <name type="scientific">Trebonia kvetii</name>
    <dbReference type="NCBI Taxonomy" id="2480626"/>
    <lineage>
        <taxon>Bacteria</taxon>
        <taxon>Bacillati</taxon>
        <taxon>Actinomycetota</taxon>
        <taxon>Actinomycetes</taxon>
        <taxon>Streptosporangiales</taxon>
        <taxon>Treboniaceae</taxon>
        <taxon>Trebonia</taxon>
    </lineage>
</organism>